<feature type="region of interest" description="Disordered" evidence="1">
    <location>
        <begin position="425"/>
        <end position="448"/>
    </location>
</feature>
<feature type="transmembrane region" description="Helical" evidence="2">
    <location>
        <begin position="382"/>
        <end position="407"/>
    </location>
</feature>
<feature type="transmembrane region" description="Helical" evidence="2">
    <location>
        <begin position="253"/>
        <end position="275"/>
    </location>
</feature>
<evidence type="ECO:0000313" key="3">
    <source>
        <dbReference type="EMBL" id="PDQ36391.1"/>
    </source>
</evidence>
<evidence type="ECO:0000313" key="4">
    <source>
        <dbReference type="Proteomes" id="UP000219994"/>
    </source>
</evidence>
<dbReference type="AlphaFoldDB" id="A0A2A6FUU3"/>
<feature type="transmembrane region" description="Helical" evidence="2">
    <location>
        <begin position="281"/>
        <end position="302"/>
    </location>
</feature>
<sequence>MTLTIPLGIGTEAPELPSTVRLGPRLRSGPRYAHGLYDNETSALYQVGEREVFVIARLAGHGTAQRIAADYLRRFRKELTPQGWAQIIQLLQDRALLASDTNAETNAHRRAEVCATNLRVREGSRTLFSAHWDIGHPHQVMATLAPRLGWLFSMLALVIIGGGGAMMVTWLAVFAPILASEVTRLWTATPVAGVVGIVIIWVSVAVHELSHGIAHVRCGGQVTAVGLKWRFPLLAAYCTTADVKVLTTHRRQVIVALAGVVGSFVVLLPNAVLFLFPEGSFGRGIGVIAISLGTVTTLVNLVPVFAMDGYKALNAALGFWELRRDTFLYARTFVTRGIGKELRSRFPRTTTLWCRIYLIFLIILAVATIAVAVALLSSQVGVAGALGIIGCPVAVLIISGAIGARIVRRRAEELTRPEHGLAPIRWSGASASRPLDPSTVHSKEREDD</sequence>
<keyword evidence="2" id="KW-0472">Membrane</keyword>
<keyword evidence="2" id="KW-1133">Transmembrane helix</keyword>
<feature type="transmembrane region" description="Helical" evidence="2">
    <location>
        <begin position="352"/>
        <end position="376"/>
    </location>
</feature>
<keyword evidence="2" id="KW-0812">Transmembrane</keyword>
<proteinExistence type="predicted"/>
<dbReference type="EMBL" id="NAEP01000016">
    <property type="protein sequence ID" value="PDQ36391.1"/>
    <property type="molecule type" value="Genomic_DNA"/>
</dbReference>
<protein>
    <recommendedName>
        <fullName evidence="5">Peptidase M50</fullName>
    </recommendedName>
</protein>
<feature type="transmembrane region" description="Helical" evidence="2">
    <location>
        <begin position="148"/>
        <end position="173"/>
    </location>
</feature>
<evidence type="ECO:0000256" key="1">
    <source>
        <dbReference type="SAM" id="MobiDB-lite"/>
    </source>
</evidence>
<name>A0A2A6FUU3_9MICO</name>
<dbReference type="CDD" id="cd05709">
    <property type="entry name" value="S2P-M50"/>
    <property type="match status" value="1"/>
</dbReference>
<reference evidence="4" key="1">
    <citation type="submission" date="2017-03" db="EMBL/GenBank/DDBJ databases">
        <authorList>
            <person name="Lund M.B."/>
        </authorList>
    </citation>
    <scope>NUCLEOTIDE SEQUENCE [LARGE SCALE GENOMIC DNA]</scope>
</reference>
<accession>A0A2A6FUU3</accession>
<organism evidence="3 4">
    <name type="scientific">Candidatus Lumbricidiphila eiseniae</name>
    <dbReference type="NCBI Taxonomy" id="1969409"/>
    <lineage>
        <taxon>Bacteria</taxon>
        <taxon>Bacillati</taxon>
        <taxon>Actinomycetota</taxon>
        <taxon>Actinomycetes</taxon>
        <taxon>Micrococcales</taxon>
        <taxon>Microbacteriaceae</taxon>
        <taxon>Candidatus Lumbricidiphila</taxon>
    </lineage>
</organism>
<comment type="caution">
    <text evidence="3">The sequence shown here is derived from an EMBL/GenBank/DDBJ whole genome shotgun (WGS) entry which is preliminary data.</text>
</comment>
<feature type="transmembrane region" description="Helical" evidence="2">
    <location>
        <begin position="185"/>
        <end position="207"/>
    </location>
</feature>
<dbReference type="Proteomes" id="UP000219994">
    <property type="component" value="Unassembled WGS sequence"/>
</dbReference>
<gene>
    <name evidence="3" type="ORF">B5766_01010</name>
</gene>
<evidence type="ECO:0000256" key="2">
    <source>
        <dbReference type="SAM" id="Phobius"/>
    </source>
</evidence>
<evidence type="ECO:0008006" key="5">
    <source>
        <dbReference type="Google" id="ProtNLM"/>
    </source>
</evidence>